<proteinExistence type="predicted"/>
<dbReference type="RefSeq" id="WP_344238555.1">
    <property type="nucleotide sequence ID" value="NZ_BAAAHH010000005.1"/>
</dbReference>
<reference evidence="4" key="1">
    <citation type="journal article" date="2019" name="Int. J. Syst. Evol. Microbiol.">
        <title>The Global Catalogue of Microorganisms (GCM) 10K type strain sequencing project: providing services to taxonomists for standard genome sequencing and annotation.</title>
        <authorList>
            <consortium name="The Broad Institute Genomics Platform"/>
            <consortium name="The Broad Institute Genome Sequencing Center for Infectious Disease"/>
            <person name="Wu L."/>
            <person name="Ma J."/>
        </authorList>
    </citation>
    <scope>NUCLEOTIDE SEQUENCE [LARGE SCALE GENOMIC DNA]</scope>
    <source>
        <strain evidence="4">JCM 10696</strain>
    </source>
</reference>
<keyword evidence="2" id="KW-1133">Transmembrane helix</keyword>
<evidence type="ECO:0000313" key="4">
    <source>
        <dbReference type="Proteomes" id="UP001500665"/>
    </source>
</evidence>
<feature type="region of interest" description="Disordered" evidence="1">
    <location>
        <begin position="82"/>
        <end position="110"/>
    </location>
</feature>
<evidence type="ECO:0000256" key="2">
    <source>
        <dbReference type="SAM" id="Phobius"/>
    </source>
</evidence>
<feature type="compositionally biased region" description="Basic and acidic residues" evidence="1">
    <location>
        <begin position="94"/>
        <end position="105"/>
    </location>
</feature>
<keyword evidence="2" id="KW-0812">Transmembrane</keyword>
<accession>A0ABP4B135</accession>
<evidence type="ECO:0000313" key="3">
    <source>
        <dbReference type="EMBL" id="GAA0944332.1"/>
    </source>
</evidence>
<dbReference type="Proteomes" id="UP001500665">
    <property type="component" value="Unassembled WGS sequence"/>
</dbReference>
<evidence type="ECO:0008006" key="5">
    <source>
        <dbReference type="Google" id="ProtNLM"/>
    </source>
</evidence>
<sequence>MGGQRRRSSGSERSMAILLGGALTVVLAVCAVAGLFILRSAGTSPEERIQPARSQQNAQAHPDATFTPLRVVPSACDTVPEDVAGRLAPGSTARPHEGSETDDYSKCSWGGVGTESARELSVELRGIPGGQGIEQAKSLFQEEASADEGGEGLLSGQRLQHFKQVADVGEQAYELFITERYQGQGIVHAQVGNVLITVSYGGSGKNDTLPDADPCLEGARQAAGAVVEAVRAAAA</sequence>
<organism evidence="3 4">
    <name type="scientific">Actinocorallia libanotica</name>
    <dbReference type="NCBI Taxonomy" id="46162"/>
    <lineage>
        <taxon>Bacteria</taxon>
        <taxon>Bacillati</taxon>
        <taxon>Actinomycetota</taxon>
        <taxon>Actinomycetes</taxon>
        <taxon>Streptosporangiales</taxon>
        <taxon>Thermomonosporaceae</taxon>
        <taxon>Actinocorallia</taxon>
    </lineage>
</organism>
<evidence type="ECO:0000256" key="1">
    <source>
        <dbReference type="SAM" id="MobiDB-lite"/>
    </source>
</evidence>
<gene>
    <name evidence="3" type="ORF">GCM10009550_17000</name>
</gene>
<name>A0ABP4B135_9ACTN</name>
<protein>
    <recommendedName>
        <fullName evidence="5">DUF3558 domain-containing protein</fullName>
    </recommendedName>
</protein>
<dbReference type="EMBL" id="BAAAHH010000005">
    <property type="protein sequence ID" value="GAA0944332.1"/>
    <property type="molecule type" value="Genomic_DNA"/>
</dbReference>
<keyword evidence="4" id="KW-1185">Reference proteome</keyword>
<keyword evidence="2" id="KW-0472">Membrane</keyword>
<comment type="caution">
    <text evidence="3">The sequence shown here is derived from an EMBL/GenBank/DDBJ whole genome shotgun (WGS) entry which is preliminary data.</text>
</comment>
<feature type="transmembrane region" description="Helical" evidence="2">
    <location>
        <begin position="15"/>
        <end position="38"/>
    </location>
</feature>